<name>A0A5C8NDR4_9ACTN</name>
<accession>A0A5C8NDR4</accession>
<dbReference type="AlphaFoldDB" id="A0A5C8NDR4"/>
<comment type="caution">
    <text evidence="1">The sequence shown here is derived from an EMBL/GenBank/DDBJ whole genome shotgun (WGS) entry which is preliminary data.</text>
</comment>
<dbReference type="Proteomes" id="UP000321571">
    <property type="component" value="Unassembled WGS sequence"/>
</dbReference>
<evidence type="ECO:0008006" key="3">
    <source>
        <dbReference type="Google" id="ProtNLM"/>
    </source>
</evidence>
<proteinExistence type="predicted"/>
<evidence type="ECO:0000313" key="2">
    <source>
        <dbReference type="Proteomes" id="UP000321571"/>
    </source>
</evidence>
<dbReference type="EMBL" id="VDUX01000006">
    <property type="protein sequence ID" value="TXL57747.1"/>
    <property type="molecule type" value="Genomic_DNA"/>
</dbReference>
<evidence type="ECO:0000313" key="1">
    <source>
        <dbReference type="EMBL" id="TXL57747.1"/>
    </source>
</evidence>
<dbReference type="RefSeq" id="WP_147687272.1">
    <property type="nucleotide sequence ID" value="NZ_VDUX01000006.1"/>
</dbReference>
<gene>
    <name evidence="1" type="ORF">FHP06_13315</name>
</gene>
<dbReference type="OrthoDB" id="287064at2"/>
<reference evidence="1 2" key="1">
    <citation type="submission" date="2019-06" db="EMBL/GenBank/DDBJ databases">
        <title>Aeromicrobium sp. nov., isolated from a maize field.</title>
        <authorList>
            <person name="Lin S.-Y."/>
            <person name="Tsai C.-F."/>
            <person name="Young C.-C."/>
        </authorList>
    </citation>
    <scope>NUCLEOTIDE SEQUENCE [LARGE SCALE GENOMIC DNA]</scope>
    <source>
        <strain evidence="1 2">CC-CFT486</strain>
    </source>
</reference>
<sequence length="252" mass="28409">MTNETTGADYRVSPVRRVAQRVLSPELRRRLWLRLTRGKRLTDLYLWADPRFRPQRPTRHTDLVIDGIARSANSYSYVALLHTQPGLSIAHHLHTPRAIERGVELGRPTIALVREPRAVTASVMQYDDTGTAAEFLDAYLSYYRRVLPLVDRIVLADFTEVISDFGAVIERCNEKFGTSFVRYVKTDADEAAIAAKIDEIMAATTPEDQIEAKAPRPSAKRRTADEMLADLDPESQQLLAEAEELYARLSAA</sequence>
<organism evidence="1 2">
    <name type="scientific">Aeromicrobium terrae</name>
    <dbReference type="NCBI Taxonomy" id="2498846"/>
    <lineage>
        <taxon>Bacteria</taxon>
        <taxon>Bacillati</taxon>
        <taxon>Actinomycetota</taxon>
        <taxon>Actinomycetes</taxon>
        <taxon>Propionibacteriales</taxon>
        <taxon>Nocardioidaceae</taxon>
        <taxon>Aeromicrobium</taxon>
    </lineage>
</organism>
<protein>
    <recommendedName>
        <fullName evidence="3">Sulfotransferase family protein</fullName>
    </recommendedName>
</protein>
<keyword evidence="2" id="KW-1185">Reference proteome</keyword>